<evidence type="ECO:0000313" key="7">
    <source>
        <dbReference type="Proteomes" id="UP000503462"/>
    </source>
</evidence>
<keyword evidence="7" id="KW-1185">Reference proteome</keyword>
<name>A0A6H0XT23_9PEZI</name>
<dbReference type="InterPro" id="IPR030564">
    <property type="entry name" value="Myotubularin"/>
</dbReference>
<feature type="active site" description="Phosphocysteine intermediate" evidence="2">
    <location>
        <position position="507"/>
    </location>
</feature>
<protein>
    <recommendedName>
        <fullName evidence="5">Myotubularin phosphatase domain-containing protein</fullName>
    </recommendedName>
</protein>
<feature type="region of interest" description="Disordered" evidence="4">
    <location>
        <begin position="112"/>
        <end position="173"/>
    </location>
</feature>
<feature type="compositionally biased region" description="Polar residues" evidence="4">
    <location>
        <begin position="62"/>
        <end position="89"/>
    </location>
</feature>
<comment type="similarity">
    <text evidence="1">Belongs to the protein-tyrosine phosphatase family. Non-receptor class myotubularin subfamily.</text>
</comment>
<dbReference type="InterPro" id="IPR011993">
    <property type="entry name" value="PH-like_dom_sf"/>
</dbReference>
<reference evidence="6 7" key="1">
    <citation type="journal article" date="2016" name="Sci. Rep.">
        <title>Peltaster fructicola genome reveals evolution from an invasive phytopathogen to an ectophytic parasite.</title>
        <authorList>
            <person name="Xu C."/>
            <person name="Chen H."/>
            <person name="Gleason M.L."/>
            <person name="Xu J.R."/>
            <person name="Liu H."/>
            <person name="Zhang R."/>
            <person name="Sun G."/>
        </authorList>
    </citation>
    <scope>NUCLEOTIDE SEQUENCE [LARGE SCALE GENOMIC DNA]</scope>
    <source>
        <strain evidence="6 7">LNHT1506</strain>
    </source>
</reference>
<gene>
    <name evidence="6" type="ORF">AMS68_003285</name>
</gene>
<dbReference type="Gene3D" id="2.30.29.30">
    <property type="entry name" value="Pleckstrin-homology domain (PH domain)/Phosphotyrosine-binding domain (PTB)"/>
    <property type="match status" value="1"/>
</dbReference>
<evidence type="ECO:0000259" key="5">
    <source>
        <dbReference type="PROSITE" id="PS51339"/>
    </source>
</evidence>
<evidence type="ECO:0000313" key="6">
    <source>
        <dbReference type="EMBL" id="QIW97767.1"/>
    </source>
</evidence>
<feature type="region of interest" description="Disordered" evidence="4">
    <location>
        <begin position="602"/>
        <end position="627"/>
    </location>
</feature>
<dbReference type="GO" id="GO:0005737">
    <property type="term" value="C:cytoplasm"/>
    <property type="evidence" value="ECO:0007669"/>
    <property type="project" value="TreeGrafter"/>
</dbReference>
<feature type="binding site" evidence="3">
    <location>
        <begin position="443"/>
        <end position="444"/>
    </location>
    <ligand>
        <name>substrate</name>
    </ligand>
</feature>
<evidence type="ECO:0000256" key="3">
    <source>
        <dbReference type="PIRSR" id="PIRSR630564-2"/>
    </source>
</evidence>
<dbReference type="SUPFAM" id="SSF52799">
    <property type="entry name" value="(Phosphotyrosine protein) phosphatases II"/>
    <property type="match status" value="1"/>
</dbReference>
<feature type="domain" description="Myotubularin phosphatase" evidence="5">
    <location>
        <begin position="241"/>
        <end position="751"/>
    </location>
</feature>
<feature type="region of interest" description="Disordered" evidence="4">
    <location>
        <begin position="41"/>
        <end position="94"/>
    </location>
</feature>
<dbReference type="Pfam" id="PF06602">
    <property type="entry name" value="Myotub-related"/>
    <property type="match status" value="1"/>
</dbReference>
<feature type="binding site" evidence="3">
    <location>
        <begin position="507"/>
        <end position="513"/>
    </location>
    <ligand>
        <name>substrate</name>
    </ligand>
</feature>
<evidence type="ECO:0000256" key="2">
    <source>
        <dbReference type="PIRSR" id="PIRSR630564-1"/>
    </source>
</evidence>
<dbReference type="AlphaFoldDB" id="A0A6H0XT23"/>
<dbReference type="EMBL" id="CP051140">
    <property type="protein sequence ID" value="QIW97767.1"/>
    <property type="molecule type" value="Genomic_DNA"/>
</dbReference>
<evidence type="ECO:0000256" key="4">
    <source>
        <dbReference type="SAM" id="MobiDB-lite"/>
    </source>
</evidence>
<dbReference type="PANTHER" id="PTHR10807">
    <property type="entry name" value="MYOTUBULARIN-RELATED"/>
    <property type="match status" value="1"/>
</dbReference>
<feature type="compositionally biased region" description="Low complexity" evidence="4">
    <location>
        <begin position="50"/>
        <end position="61"/>
    </location>
</feature>
<dbReference type="InterPro" id="IPR016130">
    <property type="entry name" value="Tyr_Pase_AS"/>
</dbReference>
<dbReference type="Proteomes" id="UP000503462">
    <property type="component" value="Chromosome 2"/>
</dbReference>
<dbReference type="PANTHER" id="PTHR10807:SF128">
    <property type="entry name" value="PHOSPHATIDYLINOSITOL-3,5-BISPHOSPHATE 3-PHOSPHATASE"/>
    <property type="match status" value="1"/>
</dbReference>
<dbReference type="OrthoDB" id="271628at2759"/>
<feature type="region of interest" description="Disordered" evidence="4">
    <location>
        <begin position="775"/>
        <end position="822"/>
    </location>
</feature>
<organism evidence="6 7">
    <name type="scientific">Peltaster fructicola</name>
    <dbReference type="NCBI Taxonomy" id="286661"/>
    <lineage>
        <taxon>Eukaryota</taxon>
        <taxon>Fungi</taxon>
        <taxon>Dikarya</taxon>
        <taxon>Ascomycota</taxon>
        <taxon>Pezizomycotina</taxon>
        <taxon>Dothideomycetes</taxon>
        <taxon>Dothideomycetes incertae sedis</taxon>
        <taxon>Peltaster</taxon>
    </lineage>
</organism>
<accession>A0A6H0XT23</accession>
<dbReference type="PROSITE" id="PS00383">
    <property type="entry name" value="TYR_PHOSPHATASE_1"/>
    <property type="match status" value="1"/>
</dbReference>
<feature type="region of interest" description="Disordered" evidence="4">
    <location>
        <begin position="1"/>
        <end position="24"/>
    </location>
</feature>
<dbReference type="GO" id="GO:0016020">
    <property type="term" value="C:membrane"/>
    <property type="evidence" value="ECO:0007669"/>
    <property type="project" value="TreeGrafter"/>
</dbReference>
<evidence type="ECO:0000256" key="1">
    <source>
        <dbReference type="ARBA" id="ARBA00007471"/>
    </source>
</evidence>
<proteinExistence type="inferred from homology"/>
<feature type="compositionally biased region" description="Polar residues" evidence="4">
    <location>
        <begin position="139"/>
        <end position="155"/>
    </location>
</feature>
<dbReference type="GO" id="GO:0046856">
    <property type="term" value="P:phosphatidylinositol dephosphorylation"/>
    <property type="evidence" value="ECO:0007669"/>
    <property type="project" value="TreeGrafter"/>
</dbReference>
<dbReference type="PROSITE" id="PS51339">
    <property type="entry name" value="PPASE_MYOTUBULARIN"/>
    <property type="match status" value="1"/>
</dbReference>
<dbReference type="GO" id="GO:0004438">
    <property type="term" value="F:phosphatidylinositol-3-phosphate phosphatase activity"/>
    <property type="evidence" value="ECO:0007669"/>
    <property type="project" value="TreeGrafter"/>
</dbReference>
<dbReference type="InterPro" id="IPR010569">
    <property type="entry name" value="Myotubularin-like_Pase_dom"/>
</dbReference>
<dbReference type="InterPro" id="IPR029021">
    <property type="entry name" value="Prot-tyrosine_phosphatase-like"/>
</dbReference>
<feature type="compositionally biased region" description="Polar residues" evidence="4">
    <location>
        <begin position="784"/>
        <end position="822"/>
    </location>
</feature>
<sequence length="871" mass="95984">MEGQKSSQDVRVRNVSLHRRGQPEHGTLYLTQHHLIFSYQPSTSGSRAVSSPQPSTSPSSSDLTAGASSNGHSQTSTGSAASSRQTVTASRRPPKEIYVPFPLIHHCRLRPSTAVSSQRPSVDAHLQQNGDDEMFPPTYGTSTYARPSTDSTRSVPYTPPRRPVSPVMAETQASARPPAIRIRCKDFAIFALHFHGPQADKSPDDAARQVFYALRDRCCVSSMEEMYAFSFKPPGEETAIGGQVYDARKEFARMGISPKASEGPGLAWRITDINNDHTYSPTYPRVLCVPQQISDNVLKYSGKFRSKARIPALAYLHPNGGSITRSSQPLVGVAGKRNPQDEKLVTAIFGSHSPKAQSPEGSPSQAAQAVETDVPAIQILDDSKTETPRQRVYGSTRRNLFVDARPRINMIANKATGGGVEDVAHYSQGIDAPVEVVFLNIDNIHVMRASLGKVVDALGNSDYLDLAPNQELLRKSDWLGHIASILDGAERVARVVGLGGSHALIHCSDGWDRTSQISALAQVMLDPHYRTLEGFITLVQKDFLSFGHKFMDRQGTAGSERWFEIENERIQPPRKDKSDNLQALGSKALSGARTWFEKSRGTIFKQPPTGPEDHSRPSTPPPNPILHTMPSPNVKEHKMSESEVSPVFHQFLDAVYQLLYQEPAAFEFNERFLRRLLYQSYSGQYGEFLFNCERERQTYLDRTPSVWANFLARRREFTNSEYAPNAADPLLFPRRQGYERELEPRWWHSLFGRKDEEMNVPKVTSMSTISSNVSTVSLHEGASEPTSTIRTAKSTPALSSVAQGGLQLSSSTDTTPSVNANASQPIVPNVAALEIEEGDPLSVSTAPAQLPSLRGGLDFAAFAQQNAFSDR</sequence>